<sequence>MQCCKLMHIGLESYSYKLEL</sequence>
<protein>
    <submittedName>
        <fullName evidence="1">Uncharacterized protein</fullName>
    </submittedName>
</protein>
<evidence type="ECO:0000313" key="1">
    <source>
        <dbReference type="EMBL" id="MBX39597.1"/>
    </source>
</evidence>
<organism evidence="1">
    <name type="scientific">Rhizophora mucronata</name>
    <name type="common">Asiatic mangrove</name>
    <dbReference type="NCBI Taxonomy" id="61149"/>
    <lineage>
        <taxon>Eukaryota</taxon>
        <taxon>Viridiplantae</taxon>
        <taxon>Streptophyta</taxon>
        <taxon>Embryophyta</taxon>
        <taxon>Tracheophyta</taxon>
        <taxon>Spermatophyta</taxon>
        <taxon>Magnoliopsida</taxon>
        <taxon>eudicotyledons</taxon>
        <taxon>Gunneridae</taxon>
        <taxon>Pentapetalae</taxon>
        <taxon>rosids</taxon>
        <taxon>fabids</taxon>
        <taxon>Malpighiales</taxon>
        <taxon>Rhizophoraceae</taxon>
        <taxon>Rhizophora</taxon>
    </lineage>
</organism>
<accession>A0A2P2NAV5</accession>
<proteinExistence type="predicted"/>
<dbReference type="EMBL" id="GGEC01059113">
    <property type="protein sequence ID" value="MBX39597.1"/>
    <property type="molecule type" value="Transcribed_RNA"/>
</dbReference>
<name>A0A2P2NAV5_RHIMU</name>
<dbReference type="AlphaFoldDB" id="A0A2P2NAV5"/>
<reference evidence="1" key="1">
    <citation type="submission" date="2018-02" db="EMBL/GenBank/DDBJ databases">
        <title>Rhizophora mucronata_Transcriptome.</title>
        <authorList>
            <person name="Meera S.P."/>
            <person name="Sreeshan A."/>
            <person name="Augustine A."/>
        </authorList>
    </citation>
    <scope>NUCLEOTIDE SEQUENCE</scope>
    <source>
        <tissue evidence="1">Leaf</tissue>
    </source>
</reference>